<name>A0A0R3AIV6_9PSED</name>
<sequence length="331" mass="34749">MKILQLCIGLALIMFGWQVKADTSCTYTSLSLKLPVSFAHDSGQPGMISSSWHEASTPTLMTCTLTSSGPYSVTTSSALTVNGVFSFENTTYALLNTSVPGISLIMAVADTNGQWLPYQGIELTQYKGNAPVYSTYGIKVRVRLVATKRLDSGSYNVSAETLLSTGITKDAVYTGSAFTSLTGTVVTAKSPTCKLFLSATTIALPKIKLADIPVVGAIAGTTPVVVAAVCDGGASAYNVKYALVDMSDWSATDKYVALRPASGGGNIGSVALQIAEGSTVMNMGTFYSLGLVQSQGGYFSKTLDVSYVRRSMVALNPGKFVGEVVILLSYD</sequence>
<proteinExistence type="predicted"/>
<dbReference type="InterPro" id="IPR008966">
    <property type="entry name" value="Adhesion_dom_sf"/>
</dbReference>
<dbReference type="Gene3D" id="2.60.40.1090">
    <property type="entry name" value="Fimbrial-type adhesion domain"/>
    <property type="match status" value="1"/>
</dbReference>
<feature type="signal peptide" evidence="1">
    <location>
        <begin position="1"/>
        <end position="21"/>
    </location>
</feature>
<reference evidence="3 4" key="1">
    <citation type="submission" date="2015-02" db="EMBL/GenBank/DDBJ databases">
        <title>Two Pseudomonas sp. nov., isolated from raw milk.</title>
        <authorList>
            <person name="Wenning M."/>
            <person name="von Neubeck M."/>
            <person name="Huptas C."/>
            <person name="Scherer S."/>
        </authorList>
    </citation>
    <scope>NUCLEOTIDE SEQUENCE [LARGE SCALE GENOMIC DNA]</scope>
    <source>
        <strain evidence="3 4">DSM 29164</strain>
    </source>
</reference>
<organism evidence="3 4">
    <name type="scientific">Pseudomonas paralactis</name>
    <dbReference type="NCBI Taxonomy" id="1615673"/>
    <lineage>
        <taxon>Bacteria</taxon>
        <taxon>Pseudomonadati</taxon>
        <taxon>Pseudomonadota</taxon>
        <taxon>Gammaproteobacteria</taxon>
        <taxon>Pseudomonadales</taxon>
        <taxon>Pseudomonadaceae</taxon>
        <taxon>Pseudomonas</taxon>
    </lineage>
</organism>
<evidence type="ECO:0000259" key="2">
    <source>
        <dbReference type="Pfam" id="PF00419"/>
    </source>
</evidence>
<dbReference type="AlphaFoldDB" id="A0A0R3AIV6"/>
<comment type="caution">
    <text evidence="3">The sequence shown here is derived from an EMBL/GenBank/DDBJ whole genome shotgun (WGS) entry which is preliminary data.</text>
</comment>
<keyword evidence="1" id="KW-0732">Signal</keyword>
<dbReference type="GO" id="GO:0009289">
    <property type="term" value="C:pilus"/>
    <property type="evidence" value="ECO:0007669"/>
    <property type="project" value="InterPro"/>
</dbReference>
<dbReference type="InterPro" id="IPR000259">
    <property type="entry name" value="Adhesion_dom_fimbrial"/>
</dbReference>
<gene>
    <name evidence="3" type="ORF">TX23_22395</name>
</gene>
<feature type="domain" description="Fimbrial-type adhesion" evidence="2">
    <location>
        <begin position="180"/>
        <end position="331"/>
    </location>
</feature>
<protein>
    <recommendedName>
        <fullName evidence="2">Fimbrial-type adhesion domain-containing protein</fullName>
    </recommendedName>
</protein>
<evidence type="ECO:0000313" key="3">
    <source>
        <dbReference type="EMBL" id="KRP69646.1"/>
    </source>
</evidence>
<dbReference type="SUPFAM" id="SSF49401">
    <property type="entry name" value="Bacterial adhesins"/>
    <property type="match status" value="1"/>
</dbReference>
<dbReference type="GO" id="GO:0007155">
    <property type="term" value="P:cell adhesion"/>
    <property type="evidence" value="ECO:0007669"/>
    <property type="project" value="InterPro"/>
</dbReference>
<dbReference type="PATRIC" id="fig|1615673.3.peg.78"/>
<dbReference type="Proteomes" id="UP000050852">
    <property type="component" value="Unassembled WGS sequence"/>
</dbReference>
<feature type="chain" id="PRO_5006431699" description="Fimbrial-type adhesion domain-containing protein" evidence="1">
    <location>
        <begin position="22"/>
        <end position="331"/>
    </location>
</feature>
<accession>A0A0R3AIV6</accession>
<dbReference type="EMBL" id="JYLN01000010">
    <property type="protein sequence ID" value="KRP69646.1"/>
    <property type="molecule type" value="Genomic_DNA"/>
</dbReference>
<evidence type="ECO:0000256" key="1">
    <source>
        <dbReference type="SAM" id="SignalP"/>
    </source>
</evidence>
<dbReference type="InterPro" id="IPR036937">
    <property type="entry name" value="Adhesion_dom_fimbrial_sf"/>
</dbReference>
<evidence type="ECO:0000313" key="4">
    <source>
        <dbReference type="Proteomes" id="UP000050852"/>
    </source>
</evidence>
<dbReference type="RefSeq" id="WP_057704060.1">
    <property type="nucleotide sequence ID" value="NZ_JYLN01000010.1"/>
</dbReference>
<dbReference type="Pfam" id="PF00419">
    <property type="entry name" value="Fimbrial"/>
    <property type="match status" value="1"/>
</dbReference>